<name>A0A0A9GJM7_ARUDO</name>
<proteinExistence type="predicted"/>
<feature type="region of interest" description="Disordered" evidence="1">
    <location>
        <begin position="1"/>
        <end position="27"/>
    </location>
</feature>
<reference evidence="2" key="1">
    <citation type="submission" date="2014-09" db="EMBL/GenBank/DDBJ databases">
        <authorList>
            <person name="Magalhaes I.L.F."/>
            <person name="Oliveira U."/>
            <person name="Santos F.R."/>
            <person name="Vidigal T.H.D.A."/>
            <person name="Brescovit A.D."/>
            <person name="Santos A.J."/>
        </authorList>
    </citation>
    <scope>NUCLEOTIDE SEQUENCE</scope>
    <source>
        <tissue evidence="2">Shoot tissue taken approximately 20 cm above the soil surface</tissue>
    </source>
</reference>
<sequence length="27" mass="3505">MLRRMRKTGMRRRCWSRRRQLCPRTGR</sequence>
<dbReference type="EMBL" id="GBRH01172556">
    <property type="protein sequence ID" value="JAE25340.1"/>
    <property type="molecule type" value="Transcribed_RNA"/>
</dbReference>
<evidence type="ECO:0000313" key="2">
    <source>
        <dbReference type="EMBL" id="JAE25340.1"/>
    </source>
</evidence>
<organism evidence="2">
    <name type="scientific">Arundo donax</name>
    <name type="common">Giant reed</name>
    <name type="synonym">Donax arundinaceus</name>
    <dbReference type="NCBI Taxonomy" id="35708"/>
    <lineage>
        <taxon>Eukaryota</taxon>
        <taxon>Viridiplantae</taxon>
        <taxon>Streptophyta</taxon>
        <taxon>Embryophyta</taxon>
        <taxon>Tracheophyta</taxon>
        <taxon>Spermatophyta</taxon>
        <taxon>Magnoliopsida</taxon>
        <taxon>Liliopsida</taxon>
        <taxon>Poales</taxon>
        <taxon>Poaceae</taxon>
        <taxon>PACMAD clade</taxon>
        <taxon>Arundinoideae</taxon>
        <taxon>Arundineae</taxon>
        <taxon>Arundo</taxon>
    </lineage>
</organism>
<protein>
    <submittedName>
        <fullName evidence="2">Uncharacterized protein</fullName>
    </submittedName>
</protein>
<reference evidence="2" key="2">
    <citation type="journal article" date="2015" name="Data Brief">
        <title>Shoot transcriptome of the giant reed, Arundo donax.</title>
        <authorList>
            <person name="Barrero R.A."/>
            <person name="Guerrero F.D."/>
            <person name="Moolhuijzen P."/>
            <person name="Goolsby J.A."/>
            <person name="Tidwell J."/>
            <person name="Bellgard S.E."/>
            <person name="Bellgard M.I."/>
        </authorList>
    </citation>
    <scope>NUCLEOTIDE SEQUENCE</scope>
    <source>
        <tissue evidence="2">Shoot tissue taken approximately 20 cm above the soil surface</tissue>
    </source>
</reference>
<evidence type="ECO:0000256" key="1">
    <source>
        <dbReference type="SAM" id="MobiDB-lite"/>
    </source>
</evidence>
<accession>A0A0A9GJM7</accession>
<dbReference type="AlphaFoldDB" id="A0A0A9GJM7"/>